<protein>
    <recommendedName>
        <fullName evidence="2">Endonuclease/exonuclease/phosphatase domain-containing protein</fullName>
    </recommendedName>
</protein>
<organism evidence="3">
    <name type="scientific">marine metagenome</name>
    <dbReference type="NCBI Taxonomy" id="408172"/>
    <lineage>
        <taxon>unclassified sequences</taxon>
        <taxon>metagenomes</taxon>
        <taxon>ecological metagenomes</taxon>
    </lineage>
</organism>
<gene>
    <name evidence="3" type="ORF">METZ01_LOCUS180583</name>
</gene>
<evidence type="ECO:0000259" key="2">
    <source>
        <dbReference type="Pfam" id="PF19580"/>
    </source>
</evidence>
<dbReference type="GO" id="GO:0003824">
    <property type="term" value="F:catalytic activity"/>
    <property type="evidence" value="ECO:0007669"/>
    <property type="project" value="InterPro"/>
</dbReference>
<dbReference type="Pfam" id="PF19580">
    <property type="entry name" value="Exo_endo_phos_3"/>
    <property type="match status" value="1"/>
</dbReference>
<dbReference type="AlphaFoldDB" id="A0A382CPD9"/>
<dbReference type="EMBL" id="UINC01035397">
    <property type="protein sequence ID" value="SVB27729.1"/>
    <property type="molecule type" value="Genomic_DNA"/>
</dbReference>
<proteinExistence type="predicted"/>
<feature type="domain" description="Endonuclease/exonuclease/phosphatase" evidence="2">
    <location>
        <begin position="30"/>
        <end position="305"/>
    </location>
</feature>
<feature type="compositionally biased region" description="Basic and acidic residues" evidence="1">
    <location>
        <begin position="291"/>
        <end position="306"/>
    </location>
</feature>
<sequence>MQKRFFYFFIFCTIVFSFNCSNGNKKEIKVAFWNVENLFDLENNPLTNDDEFAIGGKKSCTQEILDLKIEHLKETIEEIDADIFGFCEVENREICELLNTHLQNLNYQIIHFDSPDKRGIDNVLFYDPDIIDILESSPINIPLNKGSTTRDILYVRGRILENDIHIFVNHWPSNYGGRTKAISKRAKTAEILKINVEGILKKDPQAEIIVMGDLNEDPTDVNVLGILNSTLSYETAKYPSYNFFNLMSKHLGKQKTGTYVYRGDDLFYDQILVSPGLLDSKGLSVESPSAHIHDKPKYRQQEGKYA</sequence>
<dbReference type="InterPro" id="IPR005135">
    <property type="entry name" value="Endo/exonuclease/phosphatase"/>
</dbReference>
<accession>A0A382CPD9</accession>
<dbReference type="Gene3D" id="3.60.10.10">
    <property type="entry name" value="Endonuclease/exonuclease/phosphatase"/>
    <property type="match status" value="1"/>
</dbReference>
<feature type="non-terminal residue" evidence="3">
    <location>
        <position position="306"/>
    </location>
</feature>
<evidence type="ECO:0000256" key="1">
    <source>
        <dbReference type="SAM" id="MobiDB-lite"/>
    </source>
</evidence>
<dbReference type="SUPFAM" id="SSF56219">
    <property type="entry name" value="DNase I-like"/>
    <property type="match status" value="1"/>
</dbReference>
<evidence type="ECO:0000313" key="3">
    <source>
        <dbReference type="EMBL" id="SVB27729.1"/>
    </source>
</evidence>
<name>A0A382CPD9_9ZZZZ</name>
<dbReference type="PANTHER" id="PTHR42834:SF1">
    <property type="entry name" value="ENDONUCLEASE_EXONUCLEASE_PHOSPHATASE FAMILY PROTEIN (AFU_ORTHOLOGUE AFUA_3G09210)"/>
    <property type="match status" value="1"/>
</dbReference>
<reference evidence="3" key="1">
    <citation type="submission" date="2018-05" db="EMBL/GenBank/DDBJ databases">
        <authorList>
            <person name="Lanie J.A."/>
            <person name="Ng W.-L."/>
            <person name="Kazmierczak K.M."/>
            <person name="Andrzejewski T.M."/>
            <person name="Davidsen T.M."/>
            <person name="Wayne K.J."/>
            <person name="Tettelin H."/>
            <person name="Glass J.I."/>
            <person name="Rusch D."/>
            <person name="Podicherti R."/>
            <person name="Tsui H.-C.T."/>
            <person name="Winkler M.E."/>
        </authorList>
    </citation>
    <scope>NUCLEOTIDE SEQUENCE</scope>
</reference>
<dbReference type="PANTHER" id="PTHR42834">
    <property type="entry name" value="ENDONUCLEASE/EXONUCLEASE/PHOSPHATASE FAMILY PROTEIN (AFU_ORTHOLOGUE AFUA_3G09210)"/>
    <property type="match status" value="1"/>
</dbReference>
<feature type="region of interest" description="Disordered" evidence="1">
    <location>
        <begin position="286"/>
        <end position="306"/>
    </location>
</feature>
<dbReference type="InterPro" id="IPR036691">
    <property type="entry name" value="Endo/exonu/phosph_ase_sf"/>
</dbReference>